<protein>
    <recommendedName>
        <fullName evidence="1">FAD-binding FR-type domain-containing protein</fullName>
    </recommendedName>
</protein>
<dbReference type="Gene3D" id="2.40.30.10">
    <property type="entry name" value="Translation factors"/>
    <property type="match status" value="1"/>
</dbReference>
<evidence type="ECO:0000313" key="2">
    <source>
        <dbReference type="EMBL" id="SVC29082.1"/>
    </source>
</evidence>
<dbReference type="SUPFAM" id="SSF52343">
    <property type="entry name" value="Ferredoxin reductase-like, C-terminal NADP-linked domain"/>
    <property type="match status" value="1"/>
</dbReference>
<dbReference type="PANTHER" id="PTHR47878">
    <property type="entry name" value="OXIDOREDUCTASE FAD/NAD(P)-BINDING DOMAIN PROTEIN"/>
    <property type="match status" value="1"/>
</dbReference>
<dbReference type="Gene3D" id="3.40.50.80">
    <property type="entry name" value="Nucleotide-binding domain of ferredoxin-NADP reductase (FNR) module"/>
    <property type="match status" value="1"/>
</dbReference>
<dbReference type="Pfam" id="PF00175">
    <property type="entry name" value="NAD_binding_1"/>
    <property type="match status" value="1"/>
</dbReference>
<dbReference type="InterPro" id="IPR008333">
    <property type="entry name" value="Cbr1-like_FAD-bd_dom"/>
</dbReference>
<dbReference type="Pfam" id="PF00970">
    <property type="entry name" value="FAD_binding_6"/>
    <property type="match status" value="1"/>
</dbReference>
<evidence type="ECO:0000259" key="1">
    <source>
        <dbReference type="PROSITE" id="PS51384"/>
    </source>
</evidence>
<name>A0A382L180_9ZZZZ</name>
<gene>
    <name evidence="2" type="ORF">METZ01_LOCUS281936</name>
</gene>
<organism evidence="2">
    <name type="scientific">marine metagenome</name>
    <dbReference type="NCBI Taxonomy" id="408172"/>
    <lineage>
        <taxon>unclassified sequences</taxon>
        <taxon>metagenomes</taxon>
        <taxon>ecological metagenomes</taxon>
    </lineage>
</organism>
<dbReference type="PROSITE" id="PS51384">
    <property type="entry name" value="FAD_FR"/>
    <property type="match status" value="1"/>
</dbReference>
<sequence>MPLSKLINRKDISDDLMVIRISKPESGFTYKPGQFCTLGLDGVERPYSIASGPYESELEIIIELVPNGALTPKLWRLRENDWMSIRPSAKGLFLLDEKVHHHFMLATVTGVAPFVSMIRQHLHDQAKGHFFYILLGASYSYELTYDTELARMHANYPDTIQFISTVSRPAEKINGEWTGQTGRVNEICQSYLAKFQLPPDNTRIYACGHPEMISDLKSKGLADSWLFTEERFWRS</sequence>
<dbReference type="InterPro" id="IPR051930">
    <property type="entry name" value="FNR_type-1"/>
</dbReference>
<feature type="domain" description="FAD-binding FR-type" evidence="1">
    <location>
        <begin position="1"/>
        <end position="96"/>
    </location>
</feature>
<dbReference type="PANTHER" id="PTHR47878:SF2">
    <property type="entry name" value="OXIDOREDUCTASE FAD_NAD(P)-BINDING DOMAIN PROTEIN"/>
    <property type="match status" value="1"/>
</dbReference>
<dbReference type="InterPro" id="IPR017938">
    <property type="entry name" value="Riboflavin_synthase-like_b-brl"/>
</dbReference>
<dbReference type="InterPro" id="IPR039261">
    <property type="entry name" value="FNR_nucleotide-bd"/>
</dbReference>
<dbReference type="PRINTS" id="PR00410">
    <property type="entry name" value="PHEHYDRXLASE"/>
</dbReference>
<dbReference type="SUPFAM" id="SSF63380">
    <property type="entry name" value="Riboflavin synthase domain-like"/>
    <property type="match status" value="1"/>
</dbReference>
<dbReference type="PRINTS" id="PR00371">
    <property type="entry name" value="FPNCR"/>
</dbReference>
<accession>A0A382L180</accession>
<proteinExistence type="predicted"/>
<dbReference type="AlphaFoldDB" id="A0A382L180"/>
<dbReference type="GO" id="GO:0016491">
    <property type="term" value="F:oxidoreductase activity"/>
    <property type="evidence" value="ECO:0007669"/>
    <property type="project" value="InterPro"/>
</dbReference>
<dbReference type="InterPro" id="IPR017927">
    <property type="entry name" value="FAD-bd_FR_type"/>
</dbReference>
<dbReference type="InterPro" id="IPR001433">
    <property type="entry name" value="OxRdtase_FAD/NAD-bd"/>
</dbReference>
<reference evidence="2" key="1">
    <citation type="submission" date="2018-05" db="EMBL/GenBank/DDBJ databases">
        <authorList>
            <person name="Lanie J.A."/>
            <person name="Ng W.-L."/>
            <person name="Kazmierczak K.M."/>
            <person name="Andrzejewski T.M."/>
            <person name="Davidsen T.M."/>
            <person name="Wayne K.J."/>
            <person name="Tettelin H."/>
            <person name="Glass J.I."/>
            <person name="Rusch D."/>
            <person name="Podicherti R."/>
            <person name="Tsui H.-C.T."/>
            <person name="Winkler M.E."/>
        </authorList>
    </citation>
    <scope>NUCLEOTIDE SEQUENCE</scope>
</reference>
<dbReference type="EMBL" id="UINC01083409">
    <property type="protein sequence ID" value="SVC29082.1"/>
    <property type="molecule type" value="Genomic_DNA"/>
</dbReference>
<dbReference type="InterPro" id="IPR001709">
    <property type="entry name" value="Flavoprot_Pyr_Nucl_cyt_Rdtase"/>
</dbReference>